<dbReference type="Gene3D" id="3.50.50.60">
    <property type="entry name" value="FAD/NAD(P)-binding domain"/>
    <property type="match status" value="1"/>
</dbReference>
<keyword evidence="4" id="KW-0503">Monooxygenase</keyword>
<proteinExistence type="predicted"/>
<gene>
    <name evidence="4" type="ORF">TTHERM_00637700</name>
</gene>
<dbReference type="InterPro" id="IPR036188">
    <property type="entry name" value="FAD/NAD-bd_sf"/>
</dbReference>
<dbReference type="SUPFAM" id="SSF51905">
    <property type="entry name" value="FAD/NAD(P)-binding domain"/>
    <property type="match status" value="1"/>
</dbReference>
<dbReference type="eggNOG" id="KOG3855">
    <property type="taxonomic scope" value="Eukaryota"/>
</dbReference>
<dbReference type="PANTHER" id="PTHR43004:SF6">
    <property type="entry name" value="FAD_NAD(P)-BINDING OXIDOREDUCTASE FAMILY PROTEIN"/>
    <property type="match status" value="1"/>
</dbReference>
<dbReference type="RefSeq" id="XP_001032431.1">
    <property type="nucleotide sequence ID" value="XM_001032431.3"/>
</dbReference>
<dbReference type="HOGENOM" id="CLU_450953_0_0_1"/>
<dbReference type="PANTHER" id="PTHR43004">
    <property type="entry name" value="TRK SYSTEM POTASSIUM UPTAKE PROTEIN"/>
    <property type="match status" value="1"/>
</dbReference>
<dbReference type="Proteomes" id="UP000009168">
    <property type="component" value="Unassembled WGS sequence"/>
</dbReference>
<protein>
    <submittedName>
        <fullName evidence="4">Monooxygenase family protein</fullName>
    </submittedName>
</protein>
<sequence>MIRKNVAIIGAGPVGLAASMYMEKFGFNYALIERNQSFISHPAAHLLNLRSMETLSEIKCKQDQNKLHELIYQKCEDINYFRYYRYQRRLFDSREPFYVDDHFYPNPKQKQEEILREHAFAQYVHLPQPHFVSILKDNIKQKENIYLGHTVLNFKNDKDSVKISLKDHEGNLKQIEADYLIACDGKHSYVRNSLGIGLVGNPYLQSFFNIYFHSKQLAQTLNERNENAMLHFIYNNQVIACLVNHSKKEGMFVLQVPTCPPYDDVSTLDKLQKEKIAYEMIQNLIDPSMRDQINDIDIKTTGMWKLSSEVIEKYYQNRVIFAGDSAHAFPPAGGFGMNTGLQEVHNLAHKLKQIYKYPEHQEKILQTYHDERKQFVTEILNTANKYYKVSLDIAKIIGLNVENYFTFKKTLDVASPFLPKNLQQFIWKTGIKIGSYPAEISNPAKISKQLEGNTVPLIFYKEDTEFKYDKGFISSIKTNQDDKSLSGLLLPHIMINFKDRQIALRQLANYFYENESEREIVYTDKSRQSQNKNLIMVALYKKGFQKEKLQNFIENLDELFVKPDIIVGCEASTNSFYEEKLDNLLKNDKQVILIRSDSIIFGRYEI</sequence>
<dbReference type="GO" id="GO:0016709">
    <property type="term" value="F:oxidoreductase activity, acting on paired donors, with incorporation or reduction of molecular oxygen, NAD(P)H as one donor, and incorporation of one atom of oxygen"/>
    <property type="evidence" value="ECO:0007669"/>
    <property type="project" value="UniProtKB-ARBA"/>
</dbReference>
<dbReference type="Pfam" id="PF01494">
    <property type="entry name" value="FAD_binding_3"/>
    <property type="match status" value="1"/>
</dbReference>
<keyword evidence="2" id="KW-0274">FAD</keyword>
<evidence type="ECO:0000313" key="5">
    <source>
        <dbReference type="Proteomes" id="UP000009168"/>
    </source>
</evidence>
<dbReference type="InParanoid" id="Q22HD3"/>
<name>Q22HD3_TETTS</name>
<keyword evidence="4" id="KW-0560">Oxidoreductase</keyword>
<dbReference type="Gene3D" id="3.30.9.10">
    <property type="entry name" value="D-Amino Acid Oxidase, subunit A, domain 2"/>
    <property type="match status" value="1"/>
</dbReference>
<keyword evidence="5" id="KW-1185">Reference proteome</keyword>
<dbReference type="KEGG" id="tet:TTHERM_00637700"/>
<dbReference type="OMA" id="ADLSEYW"/>
<dbReference type="InterPro" id="IPR002938">
    <property type="entry name" value="FAD-bd"/>
</dbReference>
<evidence type="ECO:0000256" key="2">
    <source>
        <dbReference type="ARBA" id="ARBA00022827"/>
    </source>
</evidence>
<dbReference type="GeneID" id="7832850"/>
<keyword evidence="1" id="KW-0285">Flavoprotein</keyword>
<reference evidence="5" key="1">
    <citation type="journal article" date="2006" name="PLoS Biol.">
        <title>Macronuclear genome sequence of the ciliate Tetrahymena thermophila, a model eukaryote.</title>
        <authorList>
            <person name="Eisen J.A."/>
            <person name="Coyne R.S."/>
            <person name="Wu M."/>
            <person name="Wu D."/>
            <person name="Thiagarajan M."/>
            <person name="Wortman J.R."/>
            <person name="Badger J.H."/>
            <person name="Ren Q."/>
            <person name="Amedeo P."/>
            <person name="Jones K.M."/>
            <person name="Tallon L.J."/>
            <person name="Delcher A.L."/>
            <person name="Salzberg S.L."/>
            <person name="Silva J.C."/>
            <person name="Haas B.J."/>
            <person name="Majoros W.H."/>
            <person name="Farzad M."/>
            <person name="Carlton J.M."/>
            <person name="Smith R.K. Jr."/>
            <person name="Garg J."/>
            <person name="Pearlman R.E."/>
            <person name="Karrer K.M."/>
            <person name="Sun L."/>
            <person name="Manning G."/>
            <person name="Elde N.C."/>
            <person name="Turkewitz A.P."/>
            <person name="Asai D.J."/>
            <person name="Wilkes D.E."/>
            <person name="Wang Y."/>
            <person name="Cai H."/>
            <person name="Collins K."/>
            <person name="Stewart B.A."/>
            <person name="Lee S.R."/>
            <person name="Wilamowska K."/>
            <person name="Weinberg Z."/>
            <person name="Ruzzo W.L."/>
            <person name="Wloga D."/>
            <person name="Gaertig J."/>
            <person name="Frankel J."/>
            <person name="Tsao C.-C."/>
            <person name="Gorovsky M.A."/>
            <person name="Keeling P.J."/>
            <person name="Waller R.F."/>
            <person name="Patron N.J."/>
            <person name="Cherry J.M."/>
            <person name="Stover N.A."/>
            <person name="Krieger C.J."/>
            <person name="del Toro C."/>
            <person name="Ryder H.F."/>
            <person name="Williamson S.C."/>
            <person name="Barbeau R.A."/>
            <person name="Hamilton E.P."/>
            <person name="Orias E."/>
        </authorList>
    </citation>
    <scope>NUCLEOTIDE SEQUENCE [LARGE SCALE GENOMIC DNA]</scope>
    <source>
        <strain evidence="5">SB210</strain>
    </source>
</reference>
<dbReference type="PRINTS" id="PR00420">
    <property type="entry name" value="RNGMNOXGNASE"/>
</dbReference>
<dbReference type="InterPro" id="IPR050641">
    <property type="entry name" value="RIFMO-like"/>
</dbReference>
<organism evidence="4 5">
    <name type="scientific">Tetrahymena thermophila (strain SB210)</name>
    <dbReference type="NCBI Taxonomy" id="312017"/>
    <lineage>
        <taxon>Eukaryota</taxon>
        <taxon>Sar</taxon>
        <taxon>Alveolata</taxon>
        <taxon>Ciliophora</taxon>
        <taxon>Intramacronucleata</taxon>
        <taxon>Oligohymenophorea</taxon>
        <taxon>Hymenostomatida</taxon>
        <taxon>Tetrahymenina</taxon>
        <taxon>Tetrahymenidae</taxon>
        <taxon>Tetrahymena</taxon>
    </lineage>
</organism>
<dbReference type="EMBL" id="GG662588">
    <property type="protein sequence ID" value="EAR84768.1"/>
    <property type="molecule type" value="Genomic_DNA"/>
</dbReference>
<dbReference type="GO" id="GO:0006744">
    <property type="term" value="P:ubiquinone biosynthetic process"/>
    <property type="evidence" value="ECO:0007669"/>
    <property type="project" value="TreeGrafter"/>
</dbReference>
<dbReference type="OrthoDB" id="1716816at2759"/>
<evidence type="ECO:0000256" key="1">
    <source>
        <dbReference type="ARBA" id="ARBA00022630"/>
    </source>
</evidence>
<evidence type="ECO:0000259" key="3">
    <source>
        <dbReference type="Pfam" id="PF01494"/>
    </source>
</evidence>
<dbReference type="GO" id="GO:0005739">
    <property type="term" value="C:mitochondrion"/>
    <property type="evidence" value="ECO:0007669"/>
    <property type="project" value="TreeGrafter"/>
</dbReference>
<dbReference type="AlphaFoldDB" id="Q22HD3"/>
<dbReference type="GO" id="GO:0071949">
    <property type="term" value="F:FAD binding"/>
    <property type="evidence" value="ECO:0007669"/>
    <property type="project" value="InterPro"/>
</dbReference>
<feature type="domain" description="FAD-binding" evidence="3">
    <location>
        <begin position="5"/>
        <end position="381"/>
    </location>
</feature>
<evidence type="ECO:0000313" key="4">
    <source>
        <dbReference type="EMBL" id="EAR84768.1"/>
    </source>
</evidence>
<accession>Q22HD3</accession>
<dbReference type="STRING" id="312017.Q22HD3"/>